<feature type="transmembrane region" description="Helical" evidence="1">
    <location>
        <begin position="212"/>
        <end position="232"/>
    </location>
</feature>
<dbReference type="GO" id="GO:0097038">
    <property type="term" value="C:perinuclear endoplasmic reticulum"/>
    <property type="evidence" value="ECO:0007669"/>
    <property type="project" value="TreeGrafter"/>
</dbReference>
<dbReference type="GO" id="GO:0048309">
    <property type="term" value="P:endoplasmic reticulum inheritance"/>
    <property type="evidence" value="ECO:0007669"/>
    <property type="project" value="TreeGrafter"/>
</dbReference>
<feature type="transmembrane region" description="Helical" evidence="1">
    <location>
        <begin position="63"/>
        <end position="83"/>
    </location>
</feature>
<dbReference type="InterPro" id="IPR013635">
    <property type="entry name" value="Ice2"/>
</dbReference>
<evidence type="ECO:0000256" key="1">
    <source>
        <dbReference type="SAM" id="Phobius"/>
    </source>
</evidence>
<evidence type="ECO:0008006" key="4">
    <source>
        <dbReference type="Google" id="ProtNLM"/>
    </source>
</evidence>
<dbReference type="EMBL" id="LCZI01000070">
    <property type="protein sequence ID" value="KKZ68692.1"/>
    <property type="molecule type" value="Genomic_DNA"/>
</dbReference>
<comment type="caution">
    <text evidence="2">The sequence shown here is derived from an EMBL/GenBank/DDBJ whole genome shotgun (WGS) entry which is preliminary data.</text>
</comment>
<feature type="transmembrane region" description="Helical" evidence="1">
    <location>
        <begin position="179"/>
        <end position="200"/>
    </location>
</feature>
<feature type="transmembrane region" description="Helical" evidence="1">
    <location>
        <begin position="239"/>
        <end position="256"/>
    </location>
</feature>
<organism evidence="2 3">
    <name type="scientific">[Emmonsia] crescens</name>
    <dbReference type="NCBI Taxonomy" id="73230"/>
    <lineage>
        <taxon>Eukaryota</taxon>
        <taxon>Fungi</taxon>
        <taxon>Dikarya</taxon>
        <taxon>Ascomycota</taxon>
        <taxon>Pezizomycotina</taxon>
        <taxon>Eurotiomycetes</taxon>
        <taxon>Eurotiomycetidae</taxon>
        <taxon>Onygenales</taxon>
        <taxon>Ajellomycetaceae</taxon>
        <taxon>Emergomyces</taxon>
    </lineage>
</organism>
<evidence type="ECO:0000313" key="2">
    <source>
        <dbReference type="EMBL" id="KKZ68692.1"/>
    </source>
</evidence>
<proteinExistence type="predicted"/>
<dbReference type="VEuPathDB" id="FungiDB:EMCG_05727"/>
<protein>
    <recommendedName>
        <fullName evidence="4">ICE2 family protein</fullName>
    </recommendedName>
</protein>
<accession>A0A0G2IDE0</accession>
<sequence length="451" mass="49502">MWIFRIFSSAFFLTSIVLSIPLAFDVGGRTCGLGFSLCLAAFYFLFSLLRLTTPDRSWVRNSLILILRSTQWLIIPVLLIWSLNRFSVDANDSDSHSNTRVGWVGRTFGGKRAQDTSIIRWLFGANGLVENVTVGGWDKLLSWSTPFFQLAEGFCSLLVIQAAGQITRWLVNRGGRSDSWMIGLLVMSASIISSSVYFLWRVLQFPGISNVDAALIGVAITCAVFLCAWGIGSGRGNPVESSLLFAYIVLCIYQIFTDYQSSSSTSITEPPSFPAQTTEFPPLPPIIMASYTTLMHALSTLPSIIHAAFNVVSAAFSAVTPSVLISLTYRLFVFYASTRIIPAVRESGARALSQEASLEDSDGAGRFLGLLSWFSPSILVAVYTSLLMQHFASTSQAMGGNGDWWSNRSDGGGNFWRWINLGCTMALYAVELWIGKHDDIDSGLAGHWKTD</sequence>
<dbReference type="Pfam" id="PF08426">
    <property type="entry name" value="ICE2"/>
    <property type="match status" value="1"/>
</dbReference>
<dbReference type="GO" id="GO:0005789">
    <property type="term" value="C:endoplasmic reticulum membrane"/>
    <property type="evidence" value="ECO:0007669"/>
    <property type="project" value="TreeGrafter"/>
</dbReference>
<evidence type="ECO:0000313" key="3">
    <source>
        <dbReference type="Proteomes" id="UP000034164"/>
    </source>
</evidence>
<keyword evidence="1" id="KW-1133">Transmembrane helix</keyword>
<gene>
    <name evidence="2" type="ORF">EMCG_05727</name>
</gene>
<name>A0A0G2IDE0_9EURO</name>
<feature type="transmembrane region" description="Helical" evidence="1">
    <location>
        <begin position="147"/>
        <end position="167"/>
    </location>
</feature>
<dbReference type="Proteomes" id="UP000034164">
    <property type="component" value="Unassembled WGS sequence"/>
</dbReference>
<dbReference type="AlphaFoldDB" id="A0A0G2IDE0"/>
<keyword evidence="1" id="KW-0812">Transmembrane</keyword>
<feature type="transmembrane region" description="Helical" evidence="1">
    <location>
        <begin position="33"/>
        <end position="51"/>
    </location>
</feature>
<dbReference type="PANTHER" id="PTHR31726">
    <property type="entry name" value="PROTEIN ICE2"/>
    <property type="match status" value="1"/>
</dbReference>
<dbReference type="OrthoDB" id="5577218at2759"/>
<dbReference type="GO" id="GO:0032541">
    <property type="term" value="C:cortical endoplasmic reticulum"/>
    <property type="evidence" value="ECO:0007669"/>
    <property type="project" value="TreeGrafter"/>
</dbReference>
<keyword evidence="1" id="KW-0472">Membrane</keyword>
<dbReference type="GO" id="GO:0000921">
    <property type="term" value="P:septin ring assembly"/>
    <property type="evidence" value="ECO:0007669"/>
    <property type="project" value="TreeGrafter"/>
</dbReference>
<reference evidence="3" key="1">
    <citation type="journal article" date="2015" name="PLoS Genet.">
        <title>The dynamic genome and transcriptome of the human fungal pathogen Blastomyces and close relative Emmonsia.</title>
        <authorList>
            <person name="Munoz J.F."/>
            <person name="Gauthier G.M."/>
            <person name="Desjardins C.A."/>
            <person name="Gallo J.E."/>
            <person name="Holder J."/>
            <person name="Sullivan T.D."/>
            <person name="Marty A.J."/>
            <person name="Carmen J.C."/>
            <person name="Chen Z."/>
            <person name="Ding L."/>
            <person name="Gujja S."/>
            <person name="Magrini V."/>
            <person name="Misas E."/>
            <person name="Mitreva M."/>
            <person name="Priest M."/>
            <person name="Saif S."/>
            <person name="Whiston E.A."/>
            <person name="Young S."/>
            <person name="Zeng Q."/>
            <person name="Goldman W.E."/>
            <person name="Mardis E.R."/>
            <person name="Taylor J.W."/>
            <person name="McEwen J.G."/>
            <person name="Clay O.K."/>
            <person name="Klein B.S."/>
            <person name="Cuomo C.A."/>
        </authorList>
    </citation>
    <scope>NUCLEOTIDE SEQUENCE [LARGE SCALE GENOMIC DNA]</scope>
    <source>
        <strain evidence="3">UAMH 3008</strain>
    </source>
</reference>
<feature type="transmembrane region" description="Helical" evidence="1">
    <location>
        <begin position="415"/>
        <end position="434"/>
    </location>
</feature>
<feature type="transmembrane region" description="Helical" evidence="1">
    <location>
        <begin position="367"/>
        <end position="388"/>
    </location>
</feature>
<feature type="transmembrane region" description="Helical" evidence="1">
    <location>
        <begin position="304"/>
        <end position="329"/>
    </location>
</feature>
<dbReference type="PANTHER" id="PTHR31726:SF2">
    <property type="entry name" value="PROTEIN ICE2"/>
    <property type="match status" value="1"/>
</dbReference>